<keyword evidence="6 8" id="KW-1133">Transmembrane helix</keyword>
<evidence type="ECO:0000256" key="3">
    <source>
        <dbReference type="ARBA" id="ARBA00022692"/>
    </source>
</evidence>
<evidence type="ECO:0000256" key="7">
    <source>
        <dbReference type="ARBA" id="ARBA00023136"/>
    </source>
</evidence>
<evidence type="ECO:0000256" key="5">
    <source>
        <dbReference type="ARBA" id="ARBA00022825"/>
    </source>
</evidence>
<dbReference type="GO" id="GO:0006508">
    <property type="term" value="P:proteolysis"/>
    <property type="evidence" value="ECO:0007669"/>
    <property type="project" value="UniProtKB-KW"/>
</dbReference>
<name>A0ABU2HU64_9RHOB</name>
<dbReference type="Pfam" id="PF01694">
    <property type="entry name" value="Rhomboid"/>
    <property type="match status" value="1"/>
</dbReference>
<feature type="transmembrane region" description="Helical" evidence="8">
    <location>
        <begin position="210"/>
        <end position="231"/>
    </location>
</feature>
<dbReference type="SUPFAM" id="SSF144091">
    <property type="entry name" value="Rhomboid-like"/>
    <property type="match status" value="1"/>
</dbReference>
<keyword evidence="11" id="KW-1185">Reference proteome</keyword>
<keyword evidence="3 8" id="KW-0812">Transmembrane</keyword>
<feature type="transmembrane region" description="Helical" evidence="8">
    <location>
        <begin position="15"/>
        <end position="38"/>
    </location>
</feature>
<evidence type="ECO:0000313" key="11">
    <source>
        <dbReference type="Proteomes" id="UP001269144"/>
    </source>
</evidence>
<comment type="caution">
    <text evidence="10">The sequence shown here is derived from an EMBL/GenBank/DDBJ whole genome shotgun (WGS) entry which is preliminary data.</text>
</comment>
<keyword evidence="2 10" id="KW-0645">Protease</keyword>
<gene>
    <name evidence="10" type="ORF">RGQ15_10905</name>
</gene>
<dbReference type="GO" id="GO:0008233">
    <property type="term" value="F:peptidase activity"/>
    <property type="evidence" value="ECO:0007669"/>
    <property type="project" value="UniProtKB-KW"/>
</dbReference>
<evidence type="ECO:0000256" key="6">
    <source>
        <dbReference type="ARBA" id="ARBA00022989"/>
    </source>
</evidence>
<dbReference type="InterPro" id="IPR022764">
    <property type="entry name" value="Peptidase_S54_rhomboid_dom"/>
</dbReference>
<reference evidence="11" key="1">
    <citation type="submission" date="2023-07" db="EMBL/GenBank/DDBJ databases">
        <title>Paracoccus sp. MBLB3053 whole genome sequence.</title>
        <authorList>
            <person name="Hwang C.Y."/>
            <person name="Cho E.-S."/>
            <person name="Seo M.-J."/>
        </authorList>
    </citation>
    <scope>NUCLEOTIDE SEQUENCE [LARGE SCALE GENOMIC DNA]</scope>
    <source>
        <strain evidence="11">MBLB3053</strain>
    </source>
</reference>
<evidence type="ECO:0000259" key="9">
    <source>
        <dbReference type="Pfam" id="PF01694"/>
    </source>
</evidence>
<feature type="transmembrane region" description="Helical" evidence="8">
    <location>
        <begin position="148"/>
        <end position="168"/>
    </location>
</feature>
<feature type="transmembrane region" description="Helical" evidence="8">
    <location>
        <begin position="180"/>
        <end position="198"/>
    </location>
</feature>
<organism evidence="10 11">
    <name type="scientific">Paracoccus aurantius</name>
    <dbReference type="NCBI Taxonomy" id="3073814"/>
    <lineage>
        <taxon>Bacteria</taxon>
        <taxon>Pseudomonadati</taxon>
        <taxon>Pseudomonadota</taxon>
        <taxon>Alphaproteobacteria</taxon>
        <taxon>Rhodobacterales</taxon>
        <taxon>Paracoccaceae</taxon>
        <taxon>Paracoccus</taxon>
    </lineage>
</organism>
<proteinExistence type="predicted"/>
<feature type="domain" description="Peptidase S54 rhomboid" evidence="9">
    <location>
        <begin position="78"/>
        <end position="223"/>
    </location>
</feature>
<dbReference type="EMBL" id="JAVQLW010000001">
    <property type="protein sequence ID" value="MDS9468075.1"/>
    <property type="molecule type" value="Genomic_DNA"/>
</dbReference>
<accession>A0ABU2HU64</accession>
<feature type="transmembrane region" description="Helical" evidence="8">
    <location>
        <begin position="82"/>
        <end position="108"/>
    </location>
</feature>
<keyword evidence="7 8" id="KW-0472">Membrane</keyword>
<dbReference type="PANTHER" id="PTHR22936">
    <property type="entry name" value="RHOMBOID-RELATED"/>
    <property type="match status" value="1"/>
</dbReference>
<evidence type="ECO:0000313" key="10">
    <source>
        <dbReference type="EMBL" id="MDS9468075.1"/>
    </source>
</evidence>
<keyword evidence="5" id="KW-0720">Serine protease</keyword>
<dbReference type="InterPro" id="IPR002610">
    <property type="entry name" value="Peptidase_S54_rhomboid-like"/>
</dbReference>
<evidence type="ECO:0000256" key="4">
    <source>
        <dbReference type="ARBA" id="ARBA00022801"/>
    </source>
</evidence>
<comment type="subcellular location">
    <subcellularLocation>
        <location evidence="1">Membrane</location>
        <topology evidence="1">Multi-pass membrane protein</topology>
    </subcellularLocation>
</comment>
<keyword evidence="4 10" id="KW-0378">Hydrolase</keyword>
<dbReference type="InterPro" id="IPR035952">
    <property type="entry name" value="Rhomboid-like_sf"/>
</dbReference>
<dbReference type="PANTHER" id="PTHR22936:SF69">
    <property type="entry name" value="RHOMBOID-LIKE PROTEIN"/>
    <property type="match status" value="1"/>
</dbReference>
<evidence type="ECO:0000256" key="8">
    <source>
        <dbReference type="SAM" id="Phobius"/>
    </source>
</evidence>
<evidence type="ECO:0000256" key="2">
    <source>
        <dbReference type="ARBA" id="ARBA00022670"/>
    </source>
</evidence>
<dbReference type="EC" id="3.4.21.105" evidence="10"/>
<dbReference type="Gene3D" id="1.20.1540.10">
    <property type="entry name" value="Rhomboid-like"/>
    <property type="match status" value="1"/>
</dbReference>
<dbReference type="RefSeq" id="WP_311160247.1">
    <property type="nucleotide sequence ID" value="NZ_JAVQLW010000001.1"/>
</dbReference>
<evidence type="ECO:0000256" key="1">
    <source>
        <dbReference type="ARBA" id="ARBA00004141"/>
    </source>
</evidence>
<dbReference type="Proteomes" id="UP001269144">
    <property type="component" value="Unassembled WGS sequence"/>
</dbReference>
<sequence>MRPGYDESPLNPVPAVVWALVLPMIACEVVFGLAQLGLAGGGTPGAGLAMRQLAAERTAYIPEMVLQLWQMRALVLDQSWRILTYSFIHMSLTHAIFVIVFCLALGNLIANQFRAWAVIALFFGSAIGGALIYTLFAGLFPQFRFQPLIGGYPAVYGFVGAFTFLLWTRLGQQNANRMRAFSLIGMLLAFQLIFGIIFQSGNTTWIAEVAGFITGFLLSFVLIPGGVARVLRQIRQR</sequence>
<protein>
    <submittedName>
        <fullName evidence="10">Rhomboid family intramembrane serine protease</fullName>
        <ecNumber evidence="10">3.4.21.105</ecNumber>
    </submittedName>
</protein>
<feature type="transmembrane region" description="Helical" evidence="8">
    <location>
        <begin position="115"/>
        <end position="136"/>
    </location>
</feature>